<dbReference type="Pfam" id="PF06365">
    <property type="entry name" value="CD34_antigen"/>
    <property type="match status" value="1"/>
</dbReference>
<dbReference type="GeneTree" id="ENSGT00390000008414"/>
<name>A0A8V1AD53_CHICK</name>
<dbReference type="InterPro" id="IPR013836">
    <property type="entry name" value="CD34/Podocalyxin"/>
</dbReference>
<dbReference type="GO" id="GO:0005886">
    <property type="term" value="C:plasma membrane"/>
    <property type="evidence" value="ECO:0007669"/>
    <property type="project" value="UniProtKB-ARBA"/>
</dbReference>
<feature type="transmembrane region" description="Helical" evidence="9">
    <location>
        <begin position="304"/>
        <end position="325"/>
    </location>
</feature>
<evidence type="ECO:0000256" key="1">
    <source>
        <dbReference type="ARBA" id="ARBA00004479"/>
    </source>
</evidence>
<keyword evidence="13" id="KW-1267">Proteomics identification</keyword>
<feature type="signal peptide" evidence="10">
    <location>
        <begin position="1"/>
        <end position="30"/>
    </location>
</feature>
<keyword evidence="5 9" id="KW-1133">Transmembrane helix</keyword>
<dbReference type="PANTHER" id="PTHR16677">
    <property type="entry name" value="HEMATOPOIETIC PROGENITOR CELL ANTIGEN CD34"/>
    <property type="match status" value="1"/>
</dbReference>
<evidence type="ECO:0000313" key="12">
    <source>
        <dbReference type="Proteomes" id="UP000000539"/>
    </source>
</evidence>
<comment type="subcellular location">
    <subcellularLocation>
        <location evidence="1">Membrane</location>
        <topology evidence="1">Single-pass type I membrane protein</topology>
    </subcellularLocation>
</comment>
<reference evidence="11" key="3">
    <citation type="submission" date="2025-09" db="UniProtKB">
        <authorList>
            <consortium name="Ensembl"/>
        </authorList>
    </citation>
    <scope>IDENTIFICATION</scope>
    <source>
        <strain evidence="11">broiler</strain>
    </source>
</reference>
<organism evidence="11 12">
    <name type="scientific">Gallus gallus</name>
    <name type="common">Chicken</name>
    <dbReference type="NCBI Taxonomy" id="9031"/>
    <lineage>
        <taxon>Eukaryota</taxon>
        <taxon>Metazoa</taxon>
        <taxon>Chordata</taxon>
        <taxon>Craniata</taxon>
        <taxon>Vertebrata</taxon>
        <taxon>Euteleostomi</taxon>
        <taxon>Archelosauria</taxon>
        <taxon>Archosauria</taxon>
        <taxon>Dinosauria</taxon>
        <taxon>Saurischia</taxon>
        <taxon>Theropoda</taxon>
        <taxon>Coelurosauria</taxon>
        <taxon>Aves</taxon>
        <taxon>Neognathae</taxon>
        <taxon>Galloanserae</taxon>
        <taxon>Galliformes</taxon>
        <taxon>Phasianidae</taxon>
        <taxon>Phasianinae</taxon>
        <taxon>Gallus</taxon>
    </lineage>
</organism>
<dbReference type="PANTHER" id="PTHR16677:SF1">
    <property type="entry name" value="HEMATOPOIETIC PROGENITOR CELL ANTIGEN CD34"/>
    <property type="match status" value="1"/>
</dbReference>
<feature type="chain" id="PRO_5036454561" evidence="10">
    <location>
        <begin position="31"/>
        <end position="334"/>
    </location>
</feature>
<evidence type="ECO:0007829" key="13">
    <source>
        <dbReference type="PeptideAtlas" id="A0A8V1AD53"/>
    </source>
</evidence>
<sequence>MPCWGSVHMMKWRQLFWIVFCTVRLAGTAADSPTDISTAVSLAVATAQSSTGSEAPTSTMGSSTTPMQDSPATAQPSSVSPISPGLSSGHSPQSSAHPSVHPSVHPSTHPSAQTSAQTSIQTSQTPTPLLGSHSHPENTSSWATTTPSPTLHPGTTAAVHPSATTLLSSTATPRLTVVSEATTQLHTSGGVSKPITCHNIKDVSNSGALCLRLNESHTCKHFLDTKGSDLWSAICEGDADRVPPPCHIKLATSEVDQECLLLILDGNTDPATDVLRKSHWEKFGIKSLERGSVRSHQDFSRKTLTALVTSGLLLAALGTAGYFLMRRRSWSPAG</sequence>
<keyword evidence="2 9" id="KW-0812">Transmembrane</keyword>
<evidence type="ECO:0000256" key="6">
    <source>
        <dbReference type="ARBA" id="ARBA00023136"/>
    </source>
</evidence>
<evidence type="ECO:0000256" key="3">
    <source>
        <dbReference type="ARBA" id="ARBA00022729"/>
    </source>
</evidence>
<accession>A0A8V1AD53</accession>
<dbReference type="PRINTS" id="PR01700">
    <property type="entry name" value="CD34ANTIGEN"/>
</dbReference>
<evidence type="ECO:0000256" key="5">
    <source>
        <dbReference type="ARBA" id="ARBA00022989"/>
    </source>
</evidence>
<evidence type="ECO:0000256" key="10">
    <source>
        <dbReference type="SAM" id="SignalP"/>
    </source>
</evidence>
<keyword evidence="3 10" id="KW-0732">Signal</keyword>
<gene>
    <name evidence="11" type="primary">CD34</name>
</gene>
<keyword evidence="6 9" id="KW-0472">Membrane</keyword>
<dbReference type="Proteomes" id="UP000000539">
    <property type="component" value="Chromosome 26"/>
</dbReference>
<feature type="compositionally biased region" description="Low complexity" evidence="8">
    <location>
        <begin position="139"/>
        <end position="149"/>
    </location>
</feature>
<evidence type="ECO:0000256" key="2">
    <source>
        <dbReference type="ARBA" id="ARBA00022692"/>
    </source>
</evidence>
<keyword evidence="4" id="KW-0130">Cell adhesion</keyword>
<reference evidence="11" key="2">
    <citation type="submission" date="2025-08" db="UniProtKB">
        <authorList>
            <consortium name="Ensembl"/>
        </authorList>
    </citation>
    <scope>IDENTIFICATION</scope>
    <source>
        <strain evidence="11">broiler</strain>
    </source>
</reference>
<dbReference type="OrthoDB" id="8945512at2759"/>
<dbReference type="InterPro" id="IPR008083">
    <property type="entry name" value="CD34"/>
</dbReference>
<dbReference type="Ensembl" id="ENSGALT00010065907.1">
    <property type="protein sequence ID" value="ENSGALP00010040173.1"/>
    <property type="gene ID" value="ENSGALG00010027183.1"/>
</dbReference>
<evidence type="ECO:0000256" key="4">
    <source>
        <dbReference type="ARBA" id="ARBA00022889"/>
    </source>
</evidence>
<feature type="compositionally biased region" description="Low complexity" evidence="8">
    <location>
        <begin position="56"/>
        <end position="67"/>
    </location>
</feature>
<reference evidence="11" key="1">
    <citation type="submission" date="2020-11" db="EMBL/GenBank/DDBJ databases">
        <title>Gallus gallus (Chicken) genome, bGalGal1, GRCg7b, maternal haplotype autosomes + Z &amp; W.</title>
        <authorList>
            <person name="Warren W."/>
            <person name="Formenti G."/>
            <person name="Fedrigo O."/>
            <person name="Haase B."/>
            <person name="Mountcastle J."/>
            <person name="Balacco J."/>
            <person name="Tracey A."/>
            <person name="Schneider V."/>
            <person name="Okimoto R."/>
            <person name="Cheng H."/>
            <person name="Hawken R."/>
            <person name="Howe K."/>
            <person name="Jarvis E.D."/>
        </authorList>
    </citation>
    <scope>NUCLEOTIDE SEQUENCE [LARGE SCALE GENOMIC DNA]</scope>
    <source>
        <strain evidence="11">Broiler</strain>
    </source>
</reference>
<evidence type="ECO:0000256" key="9">
    <source>
        <dbReference type="SAM" id="Phobius"/>
    </source>
</evidence>
<evidence type="ECO:0000256" key="7">
    <source>
        <dbReference type="ARBA" id="ARBA00023180"/>
    </source>
</evidence>
<keyword evidence="7" id="KW-0325">Glycoprotein</keyword>
<evidence type="ECO:0000256" key="8">
    <source>
        <dbReference type="SAM" id="MobiDB-lite"/>
    </source>
</evidence>
<protein>
    <submittedName>
        <fullName evidence="11">CD34 molecule</fullName>
    </submittedName>
</protein>
<dbReference type="AlphaFoldDB" id="A0A8V1AD53"/>
<evidence type="ECO:0000313" key="11">
    <source>
        <dbReference type="Ensembl" id="ENSGALP00010040173.1"/>
    </source>
</evidence>
<keyword evidence="12" id="KW-1185">Reference proteome</keyword>
<feature type="region of interest" description="Disordered" evidence="8">
    <location>
        <begin position="47"/>
        <end position="162"/>
    </location>
</feature>
<proteinExistence type="evidence at protein level"/>
<feature type="compositionally biased region" description="Low complexity" evidence="8">
    <location>
        <begin position="76"/>
        <end position="128"/>
    </location>
</feature>
<dbReference type="GO" id="GO:0007155">
    <property type="term" value="P:cell adhesion"/>
    <property type="evidence" value="ECO:0007669"/>
    <property type="project" value="UniProtKB-KW"/>
</dbReference>